<reference evidence="2" key="1">
    <citation type="submission" date="2014-12" db="EMBL/GenBank/DDBJ databases">
        <title>Genome Sequence of Valsa Canker Pathogens Uncovers a Specific Adaption of Colonization on Woody Bark.</title>
        <authorList>
            <person name="Yin Z."/>
            <person name="Liu H."/>
            <person name="Gao X."/>
            <person name="Li Z."/>
            <person name="Song N."/>
            <person name="Ke X."/>
            <person name="Dai Q."/>
            <person name="Wu Y."/>
            <person name="Sun Y."/>
            <person name="Xu J.-R."/>
            <person name="Kang Z.K."/>
            <person name="Wang L."/>
            <person name="Huang L."/>
        </authorList>
    </citation>
    <scope>NUCLEOTIDE SEQUENCE [LARGE SCALE GENOMIC DNA]</scope>
    <source>
        <strain evidence="2">03-8</strain>
    </source>
</reference>
<name>A0A194VPB1_CYTMA</name>
<dbReference type="EMBL" id="CM003098">
    <property type="protein sequence ID" value="KUI65670.1"/>
    <property type="molecule type" value="Genomic_DNA"/>
</dbReference>
<organism evidence="2 3">
    <name type="scientific">Cytospora mali</name>
    <name type="common">Apple Valsa canker fungus</name>
    <name type="synonym">Valsa mali</name>
    <dbReference type="NCBI Taxonomy" id="578113"/>
    <lineage>
        <taxon>Eukaryota</taxon>
        <taxon>Fungi</taxon>
        <taxon>Dikarya</taxon>
        <taxon>Ascomycota</taxon>
        <taxon>Pezizomycotina</taxon>
        <taxon>Sordariomycetes</taxon>
        <taxon>Sordariomycetidae</taxon>
        <taxon>Diaporthales</taxon>
        <taxon>Cytosporaceae</taxon>
        <taxon>Cytospora</taxon>
    </lineage>
</organism>
<protein>
    <submittedName>
        <fullName evidence="2">Uncharacterized protein</fullName>
    </submittedName>
</protein>
<accession>A0A194VPB1</accession>
<sequence>MLLKGSGSYGGARGNKAAPTIKGRARARAKSFPKEYFTLNRSPDILPAVPDLKIYPEFADEATKKAIITTRSLAWKYNLLMNYGYLPMYEIYNRKGERLLLDW</sequence>
<keyword evidence="3" id="KW-1185">Reference proteome</keyword>
<dbReference type="Proteomes" id="UP000078559">
    <property type="component" value="Chromosome 1"/>
</dbReference>
<evidence type="ECO:0000313" key="2">
    <source>
        <dbReference type="EMBL" id="KUI65670.1"/>
    </source>
</evidence>
<evidence type="ECO:0000256" key="1">
    <source>
        <dbReference type="SAM" id="MobiDB-lite"/>
    </source>
</evidence>
<dbReference type="AlphaFoldDB" id="A0A194VPB1"/>
<evidence type="ECO:0000313" key="3">
    <source>
        <dbReference type="Proteomes" id="UP000078559"/>
    </source>
</evidence>
<gene>
    <name evidence="2" type="ORF">VM1G_11313</name>
</gene>
<feature type="region of interest" description="Disordered" evidence="1">
    <location>
        <begin position="1"/>
        <end position="28"/>
    </location>
</feature>
<proteinExistence type="predicted"/>